<evidence type="ECO:0000259" key="1">
    <source>
        <dbReference type="Pfam" id="PF02371"/>
    </source>
</evidence>
<sequence>MRYIGIRHRRKRTKEGEARPTQVAMIVQGKRKTVIYNLATEQDELDFVRGIFPTKYRPPRPEETIAQFQTWQIRWRKLDREEDPASFSSYHLRQERKQFFVATAVPESFDGLQPGDVVSLVLGSSADLFALALARRGQDLGAHVLRLTSNVLNQRRPSGRDKEEDALTLAELVRDAPDLFYEVRPRDLKFLRLRELYRQRTDAMREQIKCLQRIESSSVGRIFCTLDGGYPEGSLKILSDSEKANDLILQGLTEERDRRERTLTKAVEELDVYTCLFEPTTGCGPMLSASIITAISDIRRFPTAAKLKAYCGVHVLPDGSFPRRRNDEASNWCDAARSALWLLSTEQFVKRPNSAWGQKLRGYKAALRQRHPEVEEKLNKKGEMKKFYSDAHIHKMACWRTATRFVEWLFREWWRLEERQAEEQQRAAA</sequence>
<name>A0A1G1YLE7_9BACT</name>
<accession>A0A1G1YLE7</accession>
<dbReference type="Proteomes" id="UP000177310">
    <property type="component" value="Unassembled WGS sequence"/>
</dbReference>
<organism evidence="2 3">
    <name type="scientific">Candidatus Buchananbacteria bacterium RIFCSPHIGHO2_02_FULL_56_16</name>
    <dbReference type="NCBI Taxonomy" id="1797542"/>
    <lineage>
        <taxon>Bacteria</taxon>
        <taxon>Candidatus Buchananiibacteriota</taxon>
    </lineage>
</organism>
<dbReference type="Pfam" id="PF02371">
    <property type="entry name" value="Transposase_20"/>
    <property type="match status" value="1"/>
</dbReference>
<evidence type="ECO:0000313" key="2">
    <source>
        <dbReference type="EMBL" id="OGY52287.1"/>
    </source>
</evidence>
<dbReference type="GO" id="GO:0006313">
    <property type="term" value="P:DNA transposition"/>
    <property type="evidence" value="ECO:0007669"/>
    <property type="project" value="InterPro"/>
</dbReference>
<protein>
    <recommendedName>
        <fullName evidence="1">Transposase IS116/IS110/IS902 C-terminal domain-containing protein</fullName>
    </recommendedName>
</protein>
<dbReference type="GO" id="GO:0003677">
    <property type="term" value="F:DNA binding"/>
    <property type="evidence" value="ECO:0007669"/>
    <property type="project" value="InterPro"/>
</dbReference>
<dbReference type="GO" id="GO:0004803">
    <property type="term" value="F:transposase activity"/>
    <property type="evidence" value="ECO:0007669"/>
    <property type="project" value="InterPro"/>
</dbReference>
<gene>
    <name evidence="2" type="ORF">A3J59_02165</name>
</gene>
<comment type="caution">
    <text evidence="2">The sequence shown here is derived from an EMBL/GenBank/DDBJ whole genome shotgun (WGS) entry which is preliminary data.</text>
</comment>
<dbReference type="PANTHER" id="PTHR33055">
    <property type="entry name" value="TRANSPOSASE FOR INSERTION SEQUENCE ELEMENT IS1111A"/>
    <property type="match status" value="1"/>
</dbReference>
<dbReference type="EMBL" id="MHIL01000006">
    <property type="protein sequence ID" value="OGY52287.1"/>
    <property type="molecule type" value="Genomic_DNA"/>
</dbReference>
<reference evidence="2 3" key="1">
    <citation type="journal article" date="2016" name="Nat. Commun.">
        <title>Thousands of microbial genomes shed light on interconnected biogeochemical processes in an aquifer system.</title>
        <authorList>
            <person name="Anantharaman K."/>
            <person name="Brown C.T."/>
            <person name="Hug L.A."/>
            <person name="Sharon I."/>
            <person name="Castelle C.J."/>
            <person name="Probst A.J."/>
            <person name="Thomas B.C."/>
            <person name="Singh A."/>
            <person name="Wilkins M.J."/>
            <person name="Karaoz U."/>
            <person name="Brodie E.L."/>
            <person name="Williams K.H."/>
            <person name="Hubbard S.S."/>
            <person name="Banfield J.F."/>
        </authorList>
    </citation>
    <scope>NUCLEOTIDE SEQUENCE [LARGE SCALE GENOMIC DNA]</scope>
</reference>
<dbReference type="InterPro" id="IPR047650">
    <property type="entry name" value="Transpos_IS110"/>
</dbReference>
<dbReference type="InterPro" id="IPR003346">
    <property type="entry name" value="Transposase_20"/>
</dbReference>
<feature type="domain" description="Transposase IS116/IS110/IS902 C-terminal" evidence="1">
    <location>
        <begin position="280"/>
        <end position="344"/>
    </location>
</feature>
<proteinExistence type="predicted"/>
<dbReference type="PANTHER" id="PTHR33055:SF3">
    <property type="entry name" value="PUTATIVE TRANSPOSASE FOR IS117-RELATED"/>
    <property type="match status" value="1"/>
</dbReference>
<dbReference type="AlphaFoldDB" id="A0A1G1YLE7"/>
<evidence type="ECO:0000313" key="3">
    <source>
        <dbReference type="Proteomes" id="UP000177310"/>
    </source>
</evidence>